<evidence type="ECO:0000313" key="2">
    <source>
        <dbReference type="EMBL" id="RDS81466.1"/>
    </source>
</evidence>
<accession>A0A370WZE2</accession>
<organism evidence="2 3">
    <name type="scientific">Dyella psychrodurans</name>
    <dbReference type="NCBI Taxonomy" id="1927960"/>
    <lineage>
        <taxon>Bacteria</taxon>
        <taxon>Pseudomonadati</taxon>
        <taxon>Pseudomonadota</taxon>
        <taxon>Gammaproteobacteria</taxon>
        <taxon>Lysobacterales</taxon>
        <taxon>Rhodanobacteraceae</taxon>
        <taxon>Dyella</taxon>
    </lineage>
</organism>
<proteinExistence type="predicted"/>
<dbReference type="Proteomes" id="UP000255334">
    <property type="component" value="Unassembled WGS sequence"/>
</dbReference>
<evidence type="ECO:0000256" key="1">
    <source>
        <dbReference type="SAM" id="MobiDB-lite"/>
    </source>
</evidence>
<evidence type="ECO:0000313" key="3">
    <source>
        <dbReference type="Proteomes" id="UP000255334"/>
    </source>
</evidence>
<dbReference type="AlphaFoldDB" id="A0A370WZE2"/>
<protein>
    <submittedName>
        <fullName evidence="2">Uncharacterized protein</fullName>
    </submittedName>
</protein>
<name>A0A370WZE2_9GAMM</name>
<keyword evidence="3" id="KW-1185">Reference proteome</keyword>
<sequence length="246" mass="26647">MQTASLSLATPGHATKPGELDSALGGRSYSGSVNVDGYKVPLPAGNWVILSSAHYKSPQAMGELVFLGQVRNMQLVGGARVTALHTVNPPVAGFPPKLSGCNGEDRIDLYAAPEATDPDGHQACWLINSFFTPPLRQWADSTVKIDRLDRAVGGDLAAKGVSYSQDFLRIRMTRTEKWGVLEVSYLFSPDAAGIKSNDAISAADTDWTRANIGRYPEKLAYLEKMKQWANQFWPGFKAAFNTGSPK</sequence>
<comment type="caution">
    <text evidence="2">The sequence shown here is derived from an EMBL/GenBank/DDBJ whole genome shotgun (WGS) entry which is preliminary data.</text>
</comment>
<gene>
    <name evidence="2" type="ORF">DWU99_17520</name>
</gene>
<dbReference type="EMBL" id="QRBF01000007">
    <property type="protein sequence ID" value="RDS81466.1"/>
    <property type="molecule type" value="Genomic_DNA"/>
</dbReference>
<feature type="region of interest" description="Disordered" evidence="1">
    <location>
        <begin position="1"/>
        <end position="23"/>
    </location>
</feature>
<reference evidence="2 3" key="1">
    <citation type="submission" date="2018-07" db="EMBL/GenBank/DDBJ databases">
        <title>Dyella monticola sp. nov. and Dyella psychrodurans sp. nov. isolated from monsoon evergreen broad-leaved forest soil of Dinghu Mountain, China.</title>
        <authorList>
            <person name="Gao Z."/>
            <person name="Qiu L."/>
        </authorList>
    </citation>
    <scope>NUCLEOTIDE SEQUENCE [LARGE SCALE GENOMIC DNA]</scope>
    <source>
        <strain evidence="2 3">4MSK11</strain>
    </source>
</reference>